<dbReference type="InterPro" id="IPR010987">
    <property type="entry name" value="Glutathione-S-Trfase_C-like"/>
</dbReference>
<dbReference type="Pfam" id="PF13410">
    <property type="entry name" value="GST_C_2"/>
    <property type="match status" value="1"/>
</dbReference>
<dbReference type="InterPro" id="IPR036282">
    <property type="entry name" value="Glutathione-S-Trfase_C_sf"/>
</dbReference>
<dbReference type="SFLD" id="SFLDG01151">
    <property type="entry name" value="Main.2:_Nu-like"/>
    <property type="match status" value="1"/>
</dbReference>
<keyword evidence="4" id="KW-1185">Reference proteome</keyword>
<evidence type="ECO:0000313" key="4">
    <source>
        <dbReference type="Proteomes" id="UP000242757"/>
    </source>
</evidence>
<dbReference type="InterPro" id="IPR036249">
    <property type="entry name" value="Thioredoxin-like_sf"/>
</dbReference>
<dbReference type="SUPFAM" id="SSF52833">
    <property type="entry name" value="Thioredoxin-like"/>
    <property type="match status" value="1"/>
</dbReference>
<protein>
    <submittedName>
        <fullName evidence="3">Glutathione S-transferase</fullName>
    </submittedName>
</protein>
<proteinExistence type="predicted"/>
<dbReference type="Gene3D" id="1.20.1050.10">
    <property type="match status" value="1"/>
</dbReference>
<dbReference type="InterPro" id="IPR040079">
    <property type="entry name" value="Glutathione_S-Trfase"/>
</dbReference>
<evidence type="ECO:0000313" key="3">
    <source>
        <dbReference type="EMBL" id="OXY81543.1"/>
    </source>
</evidence>
<evidence type="ECO:0000259" key="2">
    <source>
        <dbReference type="PROSITE" id="PS50405"/>
    </source>
</evidence>
<reference evidence="3 4" key="1">
    <citation type="submission" date="2017-08" db="EMBL/GenBank/DDBJ databases">
        <title>A Genome Sequence of Oceanimonas doudoroffii ATCC 27123T.</title>
        <authorList>
            <person name="Brennan M.A."/>
            <person name="Maclea K.S."/>
            <person name="Mcclelland W.D."/>
            <person name="Trachtenberg A.M."/>
        </authorList>
    </citation>
    <scope>NUCLEOTIDE SEQUENCE [LARGE SCALE GENOMIC DNA]</scope>
    <source>
        <strain evidence="3 4">ATCC 27123</strain>
    </source>
</reference>
<dbReference type="Proteomes" id="UP000242757">
    <property type="component" value="Unassembled WGS sequence"/>
</dbReference>
<dbReference type="RefSeq" id="WP_094200911.1">
    <property type="nucleotide sequence ID" value="NZ_NBIM01000003.1"/>
</dbReference>
<dbReference type="PANTHER" id="PTHR44051:SF19">
    <property type="entry name" value="DISULFIDE-BOND OXIDOREDUCTASE YFCG"/>
    <property type="match status" value="1"/>
</dbReference>
<name>A0A233RDS3_9GAMM</name>
<dbReference type="SFLD" id="SFLDG00358">
    <property type="entry name" value="Main_(cytGST)"/>
    <property type="match status" value="1"/>
</dbReference>
<dbReference type="Gene3D" id="3.40.30.10">
    <property type="entry name" value="Glutaredoxin"/>
    <property type="match status" value="1"/>
</dbReference>
<dbReference type="OrthoDB" id="9803562at2"/>
<dbReference type="PROSITE" id="PS50404">
    <property type="entry name" value="GST_NTER"/>
    <property type="match status" value="1"/>
</dbReference>
<dbReference type="GO" id="GO:0016740">
    <property type="term" value="F:transferase activity"/>
    <property type="evidence" value="ECO:0007669"/>
    <property type="project" value="UniProtKB-KW"/>
</dbReference>
<dbReference type="InterPro" id="IPR004045">
    <property type="entry name" value="Glutathione_S-Trfase_N"/>
</dbReference>
<dbReference type="SUPFAM" id="SSF47616">
    <property type="entry name" value="GST C-terminal domain-like"/>
    <property type="match status" value="1"/>
</dbReference>
<dbReference type="PROSITE" id="PS50405">
    <property type="entry name" value="GST_CTER"/>
    <property type="match status" value="1"/>
</dbReference>
<dbReference type="EMBL" id="NBIM01000003">
    <property type="protein sequence ID" value="OXY81543.1"/>
    <property type="molecule type" value="Genomic_DNA"/>
</dbReference>
<comment type="caution">
    <text evidence="3">The sequence shown here is derived from an EMBL/GenBank/DDBJ whole genome shotgun (WGS) entry which is preliminary data.</text>
</comment>
<dbReference type="SFLD" id="SFLDG01150">
    <property type="entry name" value="Main.1:_Beta-like"/>
    <property type="match status" value="1"/>
</dbReference>
<keyword evidence="3" id="KW-0808">Transferase</keyword>
<accession>A0A233RDS3</accession>
<organism evidence="3 4">
    <name type="scientific">Oceanimonas doudoroffii</name>
    <dbReference type="NCBI Taxonomy" id="84158"/>
    <lineage>
        <taxon>Bacteria</taxon>
        <taxon>Pseudomonadati</taxon>
        <taxon>Pseudomonadota</taxon>
        <taxon>Gammaproteobacteria</taxon>
        <taxon>Aeromonadales</taxon>
        <taxon>Aeromonadaceae</taxon>
        <taxon>Oceanimonas</taxon>
    </lineage>
</organism>
<feature type="domain" description="GST N-terminal" evidence="1">
    <location>
        <begin position="1"/>
        <end position="80"/>
    </location>
</feature>
<feature type="domain" description="GST C-terminal" evidence="2">
    <location>
        <begin position="82"/>
        <end position="209"/>
    </location>
</feature>
<dbReference type="CDD" id="cd03048">
    <property type="entry name" value="GST_N_Ure2p_like"/>
    <property type="match status" value="1"/>
</dbReference>
<gene>
    <name evidence="3" type="ORF">B6S08_11245</name>
</gene>
<dbReference type="SFLD" id="SFLDS00019">
    <property type="entry name" value="Glutathione_Transferase_(cytos"/>
    <property type="match status" value="1"/>
</dbReference>
<sequence>MITFYFHHTPNPMKVALFLEETGLPYQLAPVDTLKGEQHTPAYRAINPNGKTPAIVDDGQRVFDSNAILLYLSEKSGQLGAAPALRGELLSWLMFIATGLGPYSGQSVHFRHAAPEKLPYAINRYLREAQRHYEVLNTHLEGRDYIVGDDFTIADIAAWGWIDKASVVLGEDGLAPYTNLQRWFSAIDARPAVARARQLAKQANFKTELDETARRALYPQNYAQAEHEQQAK</sequence>
<dbReference type="PANTHER" id="PTHR44051">
    <property type="entry name" value="GLUTATHIONE S-TRANSFERASE-RELATED"/>
    <property type="match status" value="1"/>
</dbReference>
<dbReference type="Pfam" id="PF13409">
    <property type="entry name" value="GST_N_2"/>
    <property type="match status" value="1"/>
</dbReference>
<evidence type="ECO:0000259" key="1">
    <source>
        <dbReference type="PROSITE" id="PS50404"/>
    </source>
</evidence>
<dbReference type="AlphaFoldDB" id="A0A233RDS3"/>